<keyword evidence="1" id="KW-0732">Signal</keyword>
<keyword evidence="3" id="KW-1185">Reference proteome</keyword>
<name>A0A0D2GP13_9EURO</name>
<feature type="chain" id="PRO_5002254055" evidence="1">
    <location>
        <begin position="21"/>
        <end position="387"/>
    </location>
</feature>
<accession>A0A0D2GP13</accession>
<dbReference type="Proteomes" id="UP000053029">
    <property type="component" value="Unassembled WGS sequence"/>
</dbReference>
<dbReference type="HOGENOM" id="CLU_713789_0_0_1"/>
<dbReference type="RefSeq" id="XP_013284108.1">
    <property type="nucleotide sequence ID" value="XM_013428654.1"/>
</dbReference>
<gene>
    <name evidence="2" type="ORF">Z517_06915</name>
</gene>
<dbReference type="EMBL" id="KN846972">
    <property type="protein sequence ID" value="KIW80300.1"/>
    <property type="molecule type" value="Genomic_DNA"/>
</dbReference>
<evidence type="ECO:0000256" key="1">
    <source>
        <dbReference type="SAM" id="SignalP"/>
    </source>
</evidence>
<proteinExistence type="predicted"/>
<reference evidence="2 3" key="1">
    <citation type="submission" date="2015-01" db="EMBL/GenBank/DDBJ databases">
        <title>The Genome Sequence of Fonsecaea pedrosoi CBS 271.37.</title>
        <authorList>
            <consortium name="The Broad Institute Genomics Platform"/>
            <person name="Cuomo C."/>
            <person name="de Hoog S."/>
            <person name="Gorbushina A."/>
            <person name="Stielow B."/>
            <person name="Teixiera M."/>
            <person name="Abouelleil A."/>
            <person name="Chapman S.B."/>
            <person name="Priest M."/>
            <person name="Young S.K."/>
            <person name="Wortman J."/>
            <person name="Nusbaum C."/>
            <person name="Birren B."/>
        </authorList>
    </citation>
    <scope>NUCLEOTIDE SEQUENCE [LARGE SCALE GENOMIC DNA]</scope>
    <source>
        <strain evidence="2 3">CBS 271.37</strain>
    </source>
</reference>
<dbReference type="VEuPathDB" id="FungiDB:Z517_06915"/>
<protein>
    <submittedName>
        <fullName evidence="2">Uncharacterized protein</fullName>
    </submittedName>
</protein>
<dbReference type="AlphaFoldDB" id="A0A0D2GP13"/>
<organism evidence="2 3">
    <name type="scientific">Fonsecaea pedrosoi CBS 271.37</name>
    <dbReference type="NCBI Taxonomy" id="1442368"/>
    <lineage>
        <taxon>Eukaryota</taxon>
        <taxon>Fungi</taxon>
        <taxon>Dikarya</taxon>
        <taxon>Ascomycota</taxon>
        <taxon>Pezizomycotina</taxon>
        <taxon>Eurotiomycetes</taxon>
        <taxon>Chaetothyriomycetidae</taxon>
        <taxon>Chaetothyriales</taxon>
        <taxon>Herpotrichiellaceae</taxon>
        <taxon>Fonsecaea</taxon>
    </lineage>
</organism>
<dbReference type="GeneID" id="25306405"/>
<sequence>MLSPVFVSLLAVLLSWPTVAIEQKQKNIGLTKTQEPDPTITASVKSIFSSFSRDEDRTFDPKSASGCCNPTCALGLCNGIYPFDTTPPPDAARTATASPAVATESCCSAGCPDGFCRGFERFRHWWPIGCVGRGCAVPTGQRWNHLPAHLHPGSRCEGRNCSPGVHQSDSPITTIFADAVSGAVDAVKPTDTAASSPKAANKEPTLQFHSAELAGQDQDTLPIIVENNAKEPVTLLADIDLALTENYISSGMLSALGLSSTSSRLSPIAKEDQRAAALGTPAFHVTPHAKISLNLLAGPKDVLNQFADVAFNVFDLPSIHERAGVPWEPEVFLGVVFLREASALRLVDGFAGHPALKGLPVVVRDIPGADTNSAGNQSEQKPAKDEL</sequence>
<evidence type="ECO:0000313" key="2">
    <source>
        <dbReference type="EMBL" id="KIW80300.1"/>
    </source>
</evidence>
<feature type="signal peptide" evidence="1">
    <location>
        <begin position="1"/>
        <end position="20"/>
    </location>
</feature>
<evidence type="ECO:0000313" key="3">
    <source>
        <dbReference type="Proteomes" id="UP000053029"/>
    </source>
</evidence>
<dbReference type="OrthoDB" id="4146671at2759"/>